<proteinExistence type="predicted"/>
<keyword evidence="2" id="KW-0732">Signal</keyword>
<reference evidence="4" key="1">
    <citation type="journal article" date="2019" name="Int. J. Syst. Evol. Microbiol.">
        <title>The Global Catalogue of Microorganisms (GCM) 10K type strain sequencing project: providing services to taxonomists for standard genome sequencing and annotation.</title>
        <authorList>
            <consortium name="The Broad Institute Genomics Platform"/>
            <consortium name="The Broad Institute Genome Sequencing Center for Infectious Disease"/>
            <person name="Wu L."/>
            <person name="Ma J."/>
        </authorList>
    </citation>
    <scope>NUCLEOTIDE SEQUENCE [LARGE SCALE GENOMIC DNA]</scope>
    <source>
        <strain evidence="4">CGMCC 1.15304</strain>
    </source>
</reference>
<evidence type="ECO:0000313" key="4">
    <source>
        <dbReference type="Proteomes" id="UP001595776"/>
    </source>
</evidence>
<name>A0ABV8UF91_9PROT</name>
<sequence length="125" mass="13434">MKSTSKVTVVTSCFALLTTQAQAQNFPPLQISADPSARYEVLDVTQRADGMFEIVTKRTGKSGISYAKRLVDCRSQTAKYLGDGETLESMERSKPSPRMGPLVEGSSTHAVAMYACTHGATLAAK</sequence>
<evidence type="ECO:0000256" key="1">
    <source>
        <dbReference type="SAM" id="MobiDB-lite"/>
    </source>
</evidence>
<protein>
    <recommendedName>
        <fullName evidence="5">UrcA family protein</fullName>
    </recommendedName>
</protein>
<dbReference type="RefSeq" id="WP_156431942.1">
    <property type="nucleotide sequence ID" value="NZ_JBHSCR010000034.1"/>
</dbReference>
<gene>
    <name evidence="3" type="ORF">ACFO5Q_17270</name>
</gene>
<feature type="region of interest" description="Disordered" evidence="1">
    <location>
        <begin position="84"/>
        <end position="103"/>
    </location>
</feature>
<evidence type="ECO:0000256" key="2">
    <source>
        <dbReference type="SAM" id="SignalP"/>
    </source>
</evidence>
<feature type="signal peptide" evidence="2">
    <location>
        <begin position="1"/>
        <end position="23"/>
    </location>
</feature>
<evidence type="ECO:0000313" key="3">
    <source>
        <dbReference type="EMBL" id="MFC4349604.1"/>
    </source>
</evidence>
<accession>A0ABV8UF91</accession>
<feature type="chain" id="PRO_5045102162" description="UrcA family protein" evidence="2">
    <location>
        <begin position="24"/>
        <end position="125"/>
    </location>
</feature>
<keyword evidence="4" id="KW-1185">Reference proteome</keyword>
<dbReference type="EMBL" id="JBHSCR010000034">
    <property type="protein sequence ID" value="MFC4349604.1"/>
    <property type="molecule type" value="Genomic_DNA"/>
</dbReference>
<evidence type="ECO:0008006" key="5">
    <source>
        <dbReference type="Google" id="ProtNLM"/>
    </source>
</evidence>
<dbReference type="Proteomes" id="UP001595776">
    <property type="component" value="Unassembled WGS sequence"/>
</dbReference>
<organism evidence="3 4">
    <name type="scientific">Kordiimonas lipolytica</name>
    <dbReference type="NCBI Taxonomy" id="1662421"/>
    <lineage>
        <taxon>Bacteria</taxon>
        <taxon>Pseudomonadati</taxon>
        <taxon>Pseudomonadota</taxon>
        <taxon>Alphaproteobacteria</taxon>
        <taxon>Kordiimonadales</taxon>
        <taxon>Kordiimonadaceae</taxon>
        <taxon>Kordiimonas</taxon>
    </lineage>
</organism>
<comment type="caution">
    <text evidence="3">The sequence shown here is derived from an EMBL/GenBank/DDBJ whole genome shotgun (WGS) entry which is preliminary data.</text>
</comment>